<evidence type="ECO:0000313" key="5">
    <source>
        <dbReference type="EMBL" id="CUN13075.1"/>
    </source>
</evidence>
<dbReference type="Gene3D" id="1.10.10.60">
    <property type="entry name" value="Homeodomain-like"/>
    <property type="match status" value="1"/>
</dbReference>
<dbReference type="EMBL" id="CYXR01000027">
    <property type="protein sequence ID" value="CUN13075.1"/>
    <property type="molecule type" value="Genomic_DNA"/>
</dbReference>
<dbReference type="InterPro" id="IPR054353">
    <property type="entry name" value="IstA-like_C"/>
</dbReference>
<evidence type="ECO:0000259" key="3">
    <source>
        <dbReference type="PROSITE" id="PS50532"/>
    </source>
</evidence>
<dbReference type="GO" id="GO:0003676">
    <property type="term" value="F:nucleic acid binding"/>
    <property type="evidence" value="ECO:0007669"/>
    <property type="project" value="InterPro"/>
</dbReference>
<dbReference type="AlphaFoldDB" id="A0A173UG50"/>
<evidence type="ECO:0000313" key="7">
    <source>
        <dbReference type="Proteomes" id="UP000095727"/>
    </source>
</evidence>
<evidence type="ECO:0000313" key="6">
    <source>
        <dbReference type="EMBL" id="RGU44570.1"/>
    </source>
</evidence>
<protein>
    <submittedName>
        <fullName evidence="6">IS21 family transposase</fullName>
    </submittedName>
    <submittedName>
        <fullName evidence="5">Transposase and inactivated derivatives</fullName>
    </submittedName>
</protein>
<name>A0A173UG50_9FIRM</name>
<dbReference type="PANTHER" id="PTHR35004:SF8">
    <property type="entry name" value="TRANSPOSASE RV3428C-RELATED"/>
    <property type="match status" value="1"/>
</dbReference>
<dbReference type="Proteomes" id="UP000095727">
    <property type="component" value="Unassembled WGS sequence"/>
</dbReference>
<dbReference type="PROSITE" id="PS50532">
    <property type="entry name" value="HTH_IS408"/>
    <property type="match status" value="1"/>
</dbReference>
<dbReference type="NCBIfam" id="NF033546">
    <property type="entry name" value="transpos_IS21"/>
    <property type="match status" value="1"/>
</dbReference>
<dbReference type="SUPFAM" id="SSF53098">
    <property type="entry name" value="Ribonuclease H-like"/>
    <property type="match status" value="1"/>
</dbReference>
<feature type="region of interest" description="Disordered" evidence="2">
    <location>
        <begin position="492"/>
        <end position="512"/>
    </location>
</feature>
<evidence type="ECO:0000259" key="4">
    <source>
        <dbReference type="PROSITE" id="PS50994"/>
    </source>
</evidence>
<proteinExistence type="inferred from homology"/>
<dbReference type="InterPro" id="IPR036397">
    <property type="entry name" value="RNaseH_sf"/>
</dbReference>
<dbReference type="PANTHER" id="PTHR35004">
    <property type="entry name" value="TRANSPOSASE RV3428C-RELATED"/>
    <property type="match status" value="1"/>
</dbReference>
<dbReference type="Proteomes" id="UP000285693">
    <property type="component" value="Unassembled WGS sequence"/>
</dbReference>
<dbReference type="RefSeq" id="WP_055158247.1">
    <property type="nucleotide sequence ID" value="NZ_CYXR01000027.1"/>
</dbReference>
<reference evidence="5 7" key="1">
    <citation type="submission" date="2015-09" db="EMBL/GenBank/DDBJ databases">
        <authorList>
            <consortium name="Pathogen Informatics"/>
        </authorList>
    </citation>
    <scope>NUCLEOTIDE SEQUENCE [LARGE SCALE GENOMIC DNA]</scope>
    <source>
        <strain evidence="5 7">2789STDY5834962</strain>
    </source>
</reference>
<organism evidence="5 7">
    <name type="scientific">Coprococcus comes</name>
    <dbReference type="NCBI Taxonomy" id="410072"/>
    <lineage>
        <taxon>Bacteria</taxon>
        <taxon>Bacillati</taxon>
        <taxon>Bacillota</taxon>
        <taxon>Clostridia</taxon>
        <taxon>Lachnospirales</taxon>
        <taxon>Lachnospiraceae</taxon>
        <taxon>Coprococcus</taxon>
    </lineage>
</organism>
<comment type="similarity">
    <text evidence="1">Belongs to the transposase IS21/IS408/IS1162 family.</text>
</comment>
<dbReference type="InterPro" id="IPR017895">
    <property type="entry name" value="HTH_IS408/IS1162_type"/>
</dbReference>
<dbReference type="PROSITE" id="PS50994">
    <property type="entry name" value="INTEGRASE"/>
    <property type="match status" value="1"/>
</dbReference>
<feature type="domain" description="Integrase catalytic" evidence="4">
    <location>
        <begin position="131"/>
        <end position="327"/>
    </location>
</feature>
<dbReference type="Pfam" id="PF22483">
    <property type="entry name" value="Mu-transpos_C_2"/>
    <property type="match status" value="1"/>
</dbReference>
<evidence type="ECO:0000313" key="8">
    <source>
        <dbReference type="Proteomes" id="UP000285693"/>
    </source>
</evidence>
<feature type="domain" description="HTH IS408-type" evidence="3">
    <location>
        <begin position="4"/>
        <end position="83"/>
    </location>
</feature>
<dbReference type="InterPro" id="IPR012337">
    <property type="entry name" value="RNaseH-like_sf"/>
</dbReference>
<reference evidence="6 8" key="2">
    <citation type="submission" date="2018-08" db="EMBL/GenBank/DDBJ databases">
        <title>A genome reference for cultivated species of the human gut microbiota.</title>
        <authorList>
            <person name="Zou Y."/>
            <person name="Xue W."/>
            <person name="Luo G."/>
        </authorList>
    </citation>
    <scope>NUCLEOTIDE SEQUENCE [LARGE SCALE GENOMIC DNA]</scope>
    <source>
        <strain evidence="6 8">AF16-31</strain>
    </source>
</reference>
<evidence type="ECO:0000256" key="2">
    <source>
        <dbReference type="SAM" id="MobiDB-lite"/>
    </source>
</evidence>
<accession>A0A173UG50</accession>
<dbReference type="Gene3D" id="3.30.420.10">
    <property type="entry name" value="Ribonuclease H-like superfamily/Ribonuclease H"/>
    <property type="match status" value="1"/>
</dbReference>
<dbReference type="GO" id="GO:0015074">
    <property type="term" value="P:DNA integration"/>
    <property type="evidence" value="ECO:0007669"/>
    <property type="project" value="InterPro"/>
</dbReference>
<sequence length="512" mass="59217">MTKYREILRLKSLNLSQQNIAHSCNVSKKTVNRVLKRAEELGIAWPLDENDTDAVLAEKFFPSAKQNTSAKRMPDYNYIRKELLRNGVTKKLLWTEYMEDCRANGDEPLMYSQFCYHIQQDEQKRRATMHINRKPGEQVEVDWAGDPATIIDPDTGEIIKTYIFVGVMTYSQYAYVEAFLDMKQKSWINAHVHMYEFFGGVARILVPDNCKTAVVHNGGWKDQQINEIYQELAEHYGTAIIPARVRTPKDKPNAEGTVGNISTWITAALRNEQFFSLAELNRAIREKLELFNQKLFQKKEGSRLSLFLEDEKPLLAPLPASRFELSDWKTATVQFNYHISVDGMLYSVPYEYIKKKVDVKVTDTTIEIFYNHNRIASHRRLKGRSGKYSTVTEHMPEDHQKYLEWNGDRFRKWAEWIGINTYTVVNAILTSKRVEQQTYRSCMGLLKLTDKYPEAMLEAACNKALSYTASPSYKSIKNILVTGSVKQESEVSDSKTTRKAHGITRGADYYRR</sequence>
<evidence type="ECO:0000256" key="1">
    <source>
        <dbReference type="ARBA" id="ARBA00009277"/>
    </source>
</evidence>
<gene>
    <name evidence="6" type="ORF">DWW65_12230</name>
    <name evidence="5" type="ORF">ERS852574_02896</name>
</gene>
<dbReference type="InterPro" id="IPR001584">
    <property type="entry name" value="Integrase_cat-core"/>
</dbReference>
<dbReference type="EMBL" id="QRXY01000016">
    <property type="protein sequence ID" value="RGU44570.1"/>
    <property type="molecule type" value="Genomic_DNA"/>
</dbReference>